<dbReference type="InterPro" id="IPR038770">
    <property type="entry name" value="Na+/solute_symporter_sf"/>
</dbReference>
<organism evidence="6 7">
    <name type="scientific">Flavobacterium cellulosilyticum</name>
    <dbReference type="NCBI Taxonomy" id="2541731"/>
    <lineage>
        <taxon>Bacteria</taxon>
        <taxon>Pseudomonadati</taxon>
        <taxon>Bacteroidota</taxon>
        <taxon>Flavobacteriia</taxon>
        <taxon>Flavobacteriales</taxon>
        <taxon>Flavobacteriaceae</taxon>
        <taxon>Flavobacterium</taxon>
    </lineage>
</organism>
<reference evidence="6 7" key="1">
    <citation type="submission" date="2019-03" db="EMBL/GenBank/DDBJ databases">
        <title>Flavobacterium AR-3-4 sp. nov. isolated from arctic soil.</title>
        <authorList>
            <person name="Chaudhary D.K."/>
        </authorList>
    </citation>
    <scope>NUCLEOTIDE SEQUENCE [LARGE SCALE GENOMIC DNA]</scope>
    <source>
        <strain evidence="6 7">AR-3-4</strain>
    </source>
</reference>
<keyword evidence="3 5" id="KW-1133">Transmembrane helix</keyword>
<dbReference type="GO" id="GO:0016020">
    <property type="term" value="C:membrane"/>
    <property type="evidence" value="ECO:0007669"/>
    <property type="project" value="UniProtKB-SubCell"/>
</dbReference>
<keyword evidence="4 5" id="KW-0472">Membrane</keyword>
<feature type="transmembrane region" description="Helical" evidence="5">
    <location>
        <begin position="108"/>
        <end position="128"/>
    </location>
</feature>
<evidence type="ECO:0000313" key="7">
    <source>
        <dbReference type="Proteomes" id="UP000295479"/>
    </source>
</evidence>
<feature type="transmembrane region" description="Helical" evidence="5">
    <location>
        <begin position="48"/>
        <end position="67"/>
    </location>
</feature>
<feature type="transmembrane region" description="Helical" evidence="5">
    <location>
        <begin position="232"/>
        <end position="254"/>
    </location>
</feature>
<comment type="subcellular location">
    <subcellularLocation>
        <location evidence="1">Membrane</location>
        <topology evidence="1">Multi-pass membrane protein</topology>
    </subcellularLocation>
</comment>
<sequence length="293" mass="32279">MAFTAIAIYGYVDPRFKKSSFTFWVFTFLIAAMYFPFLFINWGFNTGILVIPMLQIIMFGMGTKLSLSDFKTELAKPKGIIAGSIMVFGIMPLLGVLVVKLFNFPPEIAVGFILIGCCPGGASSNVMVYLAKGNVALSVCVTTITTLITPIVTPLLMKIFANEMVEISFLKMMFSSFNLIIVPIVAGLICNRILYEKAAWLDKDRNILIIALFVTIAVFLIIPAAFPTSLTVLKPGLILGLALAAIVSFTKVIVKFFKGPKNWMDQILPSLSMLSLLLFVTIVVALIEINYWL</sequence>
<dbReference type="PANTHER" id="PTHR10361:SF28">
    <property type="entry name" value="P3 PROTEIN-RELATED"/>
    <property type="match status" value="1"/>
</dbReference>
<dbReference type="PANTHER" id="PTHR10361">
    <property type="entry name" value="SODIUM-BILE ACID COTRANSPORTER"/>
    <property type="match status" value="1"/>
</dbReference>
<dbReference type="InterPro" id="IPR002657">
    <property type="entry name" value="BilAc:Na_symport/Acr3"/>
</dbReference>
<evidence type="ECO:0000256" key="3">
    <source>
        <dbReference type="ARBA" id="ARBA00022989"/>
    </source>
</evidence>
<evidence type="ECO:0000256" key="4">
    <source>
        <dbReference type="ARBA" id="ARBA00023136"/>
    </source>
</evidence>
<protein>
    <submittedName>
        <fullName evidence="6">Bile acid:sodium symporter family protein</fullName>
    </submittedName>
</protein>
<gene>
    <name evidence="6" type="ORF">E0F76_05340</name>
</gene>
<dbReference type="AlphaFoldDB" id="A0A4R5CJN3"/>
<dbReference type="OrthoDB" id="9806785at2"/>
<dbReference type="Gene3D" id="1.20.1530.20">
    <property type="match status" value="1"/>
</dbReference>
<dbReference type="Pfam" id="PF01758">
    <property type="entry name" value="SBF"/>
    <property type="match status" value="1"/>
</dbReference>
<evidence type="ECO:0000256" key="1">
    <source>
        <dbReference type="ARBA" id="ARBA00004141"/>
    </source>
</evidence>
<dbReference type="InterPro" id="IPR004710">
    <property type="entry name" value="Bilac:Na_transpt"/>
</dbReference>
<feature type="transmembrane region" description="Helical" evidence="5">
    <location>
        <begin position="207"/>
        <end position="226"/>
    </location>
</feature>
<comment type="caution">
    <text evidence="6">The sequence shown here is derived from an EMBL/GenBank/DDBJ whole genome shotgun (WGS) entry which is preliminary data.</text>
</comment>
<evidence type="ECO:0000256" key="5">
    <source>
        <dbReference type="SAM" id="Phobius"/>
    </source>
</evidence>
<dbReference type="Proteomes" id="UP000295479">
    <property type="component" value="Unassembled WGS sequence"/>
</dbReference>
<name>A0A4R5CJN3_9FLAO</name>
<feature type="transmembrane region" description="Helical" evidence="5">
    <location>
        <begin position="21"/>
        <end position="42"/>
    </location>
</feature>
<evidence type="ECO:0000256" key="2">
    <source>
        <dbReference type="ARBA" id="ARBA00022692"/>
    </source>
</evidence>
<dbReference type="EMBL" id="SMFK01000002">
    <property type="protein sequence ID" value="TDD98553.1"/>
    <property type="molecule type" value="Genomic_DNA"/>
</dbReference>
<feature type="transmembrane region" description="Helical" evidence="5">
    <location>
        <begin position="177"/>
        <end position="195"/>
    </location>
</feature>
<proteinExistence type="predicted"/>
<evidence type="ECO:0000313" key="6">
    <source>
        <dbReference type="EMBL" id="TDD98553.1"/>
    </source>
</evidence>
<feature type="transmembrane region" description="Helical" evidence="5">
    <location>
        <begin position="266"/>
        <end position="287"/>
    </location>
</feature>
<feature type="transmembrane region" description="Helical" evidence="5">
    <location>
        <begin position="135"/>
        <end position="157"/>
    </location>
</feature>
<accession>A0A4R5CJN3</accession>
<keyword evidence="7" id="KW-1185">Reference proteome</keyword>
<keyword evidence="2 5" id="KW-0812">Transmembrane</keyword>
<feature type="transmembrane region" description="Helical" evidence="5">
    <location>
        <begin position="79"/>
        <end position="102"/>
    </location>
</feature>
<dbReference type="RefSeq" id="WP_132002400.1">
    <property type="nucleotide sequence ID" value="NZ_SMFK01000002.1"/>
</dbReference>